<dbReference type="Proteomes" id="UP000014660">
    <property type="component" value="Chromosome"/>
</dbReference>
<sequence length="43" mass="5057">MSLYRKKGKDELDEVASYEDLEKDIWREEKNNSGRKAGSVPRK</sequence>
<protein>
    <submittedName>
        <fullName evidence="1">Uncharacterized protein</fullName>
    </submittedName>
</protein>
<proteinExistence type="predicted"/>
<reference evidence="1 2" key="1">
    <citation type="journal article" date="2007" name="Proc. Natl. Acad. Sci. U.S.A.">
        <title>Genome dynamics in a natural archaeal population.</title>
        <authorList>
            <person name="Allen E.E."/>
            <person name="Tyson G.W."/>
            <person name="Whitaker R.J."/>
            <person name="Detter J.C."/>
            <person name="Richardson P.M."/>
            <person name="Banfield J.F."/>
        </authorList>
    </citation>
    <scope>NUCLEOTIDE SEQUENCE [LARGE SCALE GENOMIC DNA]</scope>
    <source>
        <strain evidence="2">fer1</strain>
    </source>
</reference>
<organism evidence="1 2">
    <name type="scientific">Ferroplasma acidarmanus Fer1</name>
    <dbReference type="NCBI Taxonomy" id="333146"/>
    <lineage>
        <taxon>Archaea</taxon>
        <taxon>Methanobacteriati</taxon>
        <taxon>Thermoplasmatota</taxon>
        <taxon>Thermoplasmata</taxon>
        <taxon>Thermoplasmatales</taxon>
        <taxon>Ferroplasmaceae</taxon>
        <taxon>Ferroplasma</taxon>
    </lineage>
</organism>
<dbReference type="HOGENOM" id="CLU_3227660_0_0_2"/>
<dbReference type="EMBL" id="CP004145">
    <property type="protein sequence ID" value="AGO61250.1"/>
    <property type="molecule type" value="Genomic_DNA"/>
</dbReference>
<evidence type="ECO:0000313" key="2">
    <source>
        <dbReference type="Proteomes" id="UP000014660"/>
    </source>
</evidence>
<gene>
    <name evidence="1" type="ORF">FACI_IFERC00001G1270</name>
</gene>
<dbReference type="AlphaFoldDB" id="S0AT49"/>
<keyword evidence="2" id="KW-1185">Reference proteome</keyword>
<name>S0AT49_FERAC</name>
<accession>S0AT49</accession>
<dbReference type="KEGG" id="fac:FACI_IFERC01G1270"/>
<evidence type="ECO:0000313" key="1">
    <source>
        <dbReference type="EMBL" id="AGO61250.1"/>
    </source>
</evidence>